<reference evidence="2 3" key="1">
    <citation type="submission" date="2018-07" db="EMBL/GenBank/DDBJ databases">
        <title>Anaerosacharophilus polymeroproducens gen. nov. sp. nov., an anaerobic bacterium isolated from salt field.</title>
        <authorList>
            <person name="Kim W."/>
            <person name="Yang S.-H."/>
            <person name="Oh J."/>
            <person name="Lee J.-H."/>
            <person name="Kwon K.K."/>
        </authorList>
    </citation>
    <scope>NUCLEOTIDE SEQUENCE [LARGE SCALE GENOMIC DNA]</scope>
    <source>
        <strain evidence="2 3">MCWD5</strain>
    </source>
</reference>
<dbReference type="Proteomes" id="UP000255036">
    <property type="component" value="Unassembled WGS sequence"/>
</dbReference>
<proteinExistence type="predicted"/>
<organism evidence="2 3">
    <name type="scientific">Anaerosacchariphilus polymeriproducens</name>
    <dbReference type="NCBI Taxonomy" id="1812858"/>
    <lineage>
        <taxon>Bacteria</taxon>
        <taxon>Bacillati</taxon>
        <taxon>Bacillota</taxon>
        <taxon>Clostridia</taxon>
        <taxon>Lachnospirales</taxon>
        <taxon>Lachnospiraceae</taxon>
        <taxon>Anaerosacchariphilus</taxon>
    </lineage>
</organism>
<comment type="caution">
    <text evidence="2">The sequence shown here is derived from an EMBL/GenBank/DDBJ whole genome shotgun (WGS) entry which is preliminary data.</text>
</comment>
<evidence type="ECO:0000313" key="2">
    <source>
        <dbReference type="EMBL" id="RDU23473.1"/>
    </source>
</evidence>
<dbReference type="InterPro" id="IPR013486">
    <property type="entry name" value="SpoIID/LytB"/>
</dbReference>
<sequence length="308" mass="35305">MKYIIKNFIAAAIILFALPYLLTILFETTSKSTAKTIQVSVTQGKKLKSNIDVETYLIGILAQEIPNTYEKEAIKAQAVIARTNILYYIENDIELPKYKTPDDLNKLWGVDSFWENYHKLEEAIWETKGNVIYNDNKLINASFHAVSAGKTRTCEDLFSNKKFPYLKQASCDKDLLSKNYLKIVTYSKEEFIKFCKEAYPDISLKKDKLMKQIDLTDRDSADYVKTIKLGDKKINGEAFREKFNLNSSCFTIEECEDSIRIVTKGLGHGAGVSQFTANSLAKKGRNYVQILKYFYNNIRISPYSSKNE</sequence>
<dbReference type="EMBL" id="QRCT01000025">
    <property type="protein sequence ID" value="RDU23473.1"/>
    <property type="molecule type" value="Genomic_DNA"/>
</dbReference>
<dbReference type="NCBIfam" id="TIGR02669">
    <property type="entry name" value="SpoIID_LytB"/>
    <property type="match status" value="1"/>
</dbReference>
<evidence type="ECO:0000259" key="1">
    <source>
        <dbReference type="Pfam" id="PF08486"/>
    </source>
</evidence>
<feature type="domain" description="Sporulation stage II protein D amidase enhancer LytB N-terminal" evidence="1">
    <location>
        <begin position="47"/>
        <end position="132"/>
    </location>
</feature>
<dbReference type="OrthoDB" id="9794671at2"/>
<dbReference type="RefSeq" id="WP_115481901.1">
    <property type="nucleotide sequence ID" value="NZ_QRCT01000025.1"/>
</dbReference>
<dbReference type="Pfam" id="PF08486">
    <property type="entry name" value="SpoIID"/>
    <property type="match status" value="1"/>
</dbReference>
<accession>A0A371AV72</accession>
<dbReference type="InterPro" id="IPR013693">
    <property type="entry name" value="SpoIID/LytB_N"/>
</dbReference>
<dbReference type="GO" id="GO:0030435">
    <property type="term" value="P:sporulation resulting in formation of a cellular spore"/>
    <property type="evidence" value="ECO:0007669"/>
    <property type="project" value="InterPro"/>
</dbReference>
<dbReference type="AlphaFoldDB" id="A0A371AV72"/>
<keyword evidence="3" id="KW-1185">Reference proteome</keyword>
<name>A0A371AV72_9FIRM</name>
<protein>
    <submittedName>
        <fullName evidence="2">SpoIID/LytB domain-containing protein</fullName>
    </submittedName>
</protein>
<gene>
    <name evidence="2" type="ORF">DWV06_09245</name>
</gene>
<evidence type="ECO:0000313" key="3">
    <source>
        <dbReference type="Proteomes" id="UP000255036"/>
    </source>
</evidence>